<dbReference type="GO" id="GO:0004222">
    <property type="term" value="F:metalloendopeptidase activity"/>
    <property type="evidence" value="ECO:0007669"/>
    <property type="project" value="UniProtKB-UniRule"/>
</dbReference>
<keyword evidence="4 7" id="KW-0862">Zinc</keyword>
<keyword evidence="10" id="KW-1185">Reference proteome</keyword>
<reference evidence="9 10" key="1">
    <citation type="journal article" date="2016" name="Nat. Commun.">
        <title>Extremotolerant tardigrade genome and improved radiotolerance of human cultured cells by tardigrade-unique protein.</title>
        <authorList>
            <person name="Hashimoto T."/>
            <person name="Horikawa D.D."/>
            <person name="Saito Y."/>
            <person name="Kuwahara H."/>
            <person name="Kozuka-Hata H."/>
            <person name="Shin-I T."/>
            <person name="Minakuchi Y."/>
            <person name="Ohishi K."/>
            <person name="Motoyama A."/>
            <person name="Aizu T."/>
            <person name="Enomoto A."/>
            <person name="Kondo K."/>
            <person name="Tanaka S."/>
            <person name="Hara Y."/>
            <person name="Koshikawa S."/>
            <person name="Sagara H."/>
            <person name="Miura T."/>
            <person name="Yokobori S."/>
            <person name="Miyagawa K."/>
            <person name="Suzuki Y."/>
            <person name="Kubo T."/>
            <person name="Oyama M."/>
            <person name="Kohara Y."/>
            <person name="Fujiyama A."/>
            <person name="Arakawa K."/>
            <person name="Katayama T."/>
            <person name="Toyoda A."/>
            <person name="Kunieda T."/>
        </authorList>
    </citation>
    <scope>NUCLEOTIDE SEQUENCE [LARGE SCALE GENOMIC DNA]</scope>
    <source>
        <strain evidence="9 10">YOKOZUNA-1</strain>
    </source>
</reference>
<evidence type="ECO:0000256" key="6">
    <source>
        <dbReference type="PROSITE-ProRule" id="PRU01211"/>
    </source>
</evidence>
<comment type="caution">
    <text evidence="6">Lacks conserved residue(s) required for the propagation of feature annotation.</text>
</comment>
<feature type="domain" description="Peptidase M12A" evidence="8">
    <location>
        <begin position="57"/>
        <end position="248"/>
    </location>
</feature>
<dbReference type="InterPro" id="IPR006026">
    <property type="entry name" value="Peptidase_Metallo"/>
</dbReference>
<keyword evidence="1 7" id="KW-0645">Protease</keyword>
<keyword evidence="3 7" id="KW-0378">Hydrolase</keyword>
<evidence type="ECO:0000256" key="3">
    <source>
        <dbReference type="ARBA" id="ARBA00022801"/>
    </source>
</evidence>
<keyword evidence="7" id="KW-0732">Signal</keyword>
<dbReference type="STRING" id="947166.A0A1D1V3B3"/>
<dbReference type="Gene3D" id="3.40.390.10">
    <property type="entry name" value="Collagenase (Catalytic Domain)"/>
    <property type="match status" value="1"/>
</dbReference>
<feature type="signal peptide" evidence="7">
    <location>
        <begin position="1"/>
        <end position="24"/>
    </location>
</feature>
<dbReference type="Proteomes" id="UP000186922">
    <property type="component" value="Unassembled WGS sequence"/>
</dbReference>
<comment type="caution">
    <text evidence="9">The sequence shown here is derived from an EMBL/GenBank/DDBJ whole genome shotgun (WGS) entry which is preliminary data.</text>
</comment>
<evidence type="ECO:0000256" key="1">
    <source>
        <dbReference type="ARBA" id="ARBA00022670"/>
    </source>
</evidence>
<dbReference type="InterPro" id="IPR034035">
    <property type="entry name" value="Astacin-like_dom"/>
</dbReference>
<evidence type="ECO:0000256" key="5">
    <source>
        <dbReference type="ARBA" id="ARBA00023049"/>
    </source>
</evidence>
<name>A0A1D1V3B3_RAMVA</name>
<dbReference type="CDD" id="cd04280">
    <property type="entry name" value="ZnMc_astacin_like"/>
    <property type="match status" value="1"/>
</dbReference>
<dbReference type="PANTHER" id="PTHR10127:SF780">
    <property type="entry name" value="METALLOENDOPEPTIDASE"/>
    <property type="match status" value="1"/>
</dbReference>
<dbReference type="OrthoDB" id="291007at2759"/>
<dbReference type="SUPFAM" id="SSF55486">
    <property type="entry name" value="Metalloproteases ('zincins'), catalytic domain"/>
    <property type="match status" value="1"/>
</dbReference>
<dbReference type="EC" id="3.4.24.-" evidence="7"/>
<proteinExistence type="predicted"/>
<dbReference type="PANTHER" id="PTHR10127">
    <property type="entry name" value="DISCOIDIN, CUB, EGF, LAMININ , AND ZINC METALLOPROTEASE DOMAIN CONTAINING"/>
    <property type="match status" value="1"/>
</dbReference>
<dbReference type="GO" id="GO:0008270">
    <property type="term" value="F:zinc ion binding"/>
    <property type="evidence" value="ECO:0007669"/>
    <property type="project" value="InterPro"/>
</dbReference>
<evidence type="ECO:0000313" key="10">
    <source>
        <dbReference type="Proteomes" id="UP000186922"/>
    </source>
</evidence>
<dbReference type="SMART" id="SM00235">
    <property type="entry name" value="ZnMc"/>
    <property type="match status" value="1"/>
</dbReference>
<sequence>MCRYANVLFPLWLSVIHLSLCVYGTKFEDFKDDHGLRRKLVLRDGTTKPAWKKFGQGAVPTKWANATIYYRYSESFSAEQRTTINHVLGIVQNASCVQFVERTLEKNYTLFSPGPTCASHVGMQGGRQTVFLAKGCFTTARIARQVLHLLGFHAELNRPDRDAYIDVNWSNIKPGMMRAFYRYPEESHLTLNLPFDFHSVSFFDNTRDYGLDSSKWIVRSNNSSVMTLGNENGFSVLDLRKINKVYCDRLRST</sequence>
<dbReference type="InterPro" id="IPR024079">
    <property type="entry name" value="MetalloPept_cat_dom_sf"/>
</dbReference>
<dbReference type="AlphaFoldDB" id="A0A1D1V3B3"/>
<dbReference type="GO" id="GO:0006508">
    <property type="term" value="P:proteolysis"/>
    <property type="evidence" value="ECO:0007669"/>
    <property type="project" value="UniProtKB-KW"/>
</dbReference>
<dbReference type="EMBL" id="BDGG01000002">
    <property type="protein sequence ID" value="GAU94097.1"/>
    <property type="molecule type" value="Genomic_DNA"/>
</dbReference>
<evidence type="ECO:0000256" key="2">
    <source>
        <dbReference type="ARBA" id="ARBA00022723"/>
    </source>
</evidence>
<dbReference type="Pfam" id="PF01400">
    <property type="entry name" value="Astacin"/>
    <property type="match status" value="1"/>
</dbReference>
<dbReference type="InterPro" id="IPR001506">
    <property type="entry name" value="Peptidase_M12A"/>
</dbReference>
<gene>
    <name evidence="9" type="primary">RvY_05929-1</name>
    <name evidence="9" type="synonym">RvY_05929.1</name>
    <name evidence="9" type="ORF">RvY_05929</name>
</gene>
<organism evidence="9 10">
    <name type="scientific">Ramazzottius varieornatus</name>
    <name type="common">Water bear</name>
    <name type="synonym">Tardigrade</name>
    <dbReference type="NCBI Taxonomy" id="947166"/>
    <lineage>
        <taxon>Eukaryota</taxon>
        <taxon>Metazoa</taxon>
        <taxon>Ecdysozoa</taxon>
        <taxon>Tardigrada</taxon>
        <taxon>Eutardigrada</taxon>
        <taxon>Parachela</taxon>
        <taxon>Hypsibioidea</taxon>
        <taxon>Ramazzottiidae</taxon>
        <taxon>Ramazzottius</taxon>
    </lineage>
</organism>
<evidence type="ECO:0000259" key="8">
    <source>
        <dbReference type="PROSITE" id="PS51864"/>
    </source>
</evidence>
<evidence type="ECO:0000256" key="7">
    <source>
        <dbReference type="RuleBase" id="RU361183"/>
    </source>
</evidence>
<keyword evidence="2 7" id="KW-0479">Metal-binding</keyword>
<feature type="chain" id="PRO_5008811111" description="Metalloendopeptidase" evidence="7">
    <location>
        <begin position="25"/>
        <end position="253"/>
    </location>
</feature>
<dbReference type="PRINTS" id="PR00480">
    <property type="entry name" value="ASTACIN"/>
</dbReference>
<accession>A0A1D1V3B3</accession>
<keyword evidence="5 7" id="KW-0482">Metalloprotease</keyword>
<evidence type="ECO:0000256" key="4">
    <source>
        <dbReference type="ARBA" id="ARBA00022833"/>
    </source>
</evidence>
<protein>
    <recommendedName>
        <fullName evidence="7">Metalloendopeptidase</fullName>
        <ecNumber evidence="7">3.4.24.-</ecNumber>
    </recommendedName>
</protein>
<dbReference type="PROSITE" id="PS51864">
    <property type="entry name" value="ASTACIN"/>
    <property type="match status" value="1"/>
</dbReference>
<comment type="cofactor">
    <cofactor evidence="7">
        <name>Zn(2+)</name>
        <dbReference type="ChEBI" id="CHEBI:29105"/>
    </cofactor>
    <text evidence="7">Binds 1 zinc ion per subunit.</text>
</comment>
<evidence type="ECO:0000313" key="9">
    <source>
        <dbReference type="EMBL" id="GAU94097.1"/>
    </source>
</evidence>